<evidence type="ECO:0000256" key="1">
    <source>
        <dbReference type="SAM" id="MobiDB-lite"/>
    </source>
</evidence>
<dbReference type="STRING" id="679926.Mpet_0566"/>
<name>E1RHN1_METP4</name>
<protein>
    <submittedName>
        <fullName evidence="3">Uncharacterized protein</fullName>
    </submittedName>
</protein>
<sequence length="281" mass="31586">MVKLPDKKSLEGFTKKVGEAVKLPDKPEDKEPKPGLSQADEEKIRKDERERIEREKREKENAEKAREYEKIEAEKQAEKERLAEEARKKKEKDEWAREEERKRLEDERNRAQIEKEVRAQQKAEAPKKGHGGKIALGIIIILILIAAGGYVSLITGNSVLDAYGYPLSYTGTYDVLIPDSQKIDFGPIPVQAISSGNAVTLSINNDRRTISLGESTTFPAKHVIITMFGMPIYNADYEVTATYIGVVTNRDDFKVVLKTSQSIPGWLITVMKPSGVDIITT</sequence>
<dbReference type="KEGG" id="mpi:Mpet_0566"/>
<keyword evidence="2" id="KW-1133">Transmembrane helix</keyword>
<evidence type="ECO:0000256" key="2">
    <source>
        <dbReference type="SAM" id="Phobius"/>
    </source>
</evidence>
<dbReference type="OrthoDB" id="112358at2157"/>
<dbReference type="eggNOG" id="arCOG09501">
    <property type="taxonomic scope" value="Archaea"/>
</dbReference>
<dbReference type="HOGENOM" id="CLU_989057_0_0_2"/>
<organism evidence="3 4">
    <name type="scientific">Methanolacinia petrolearia (strain DSM 11571 / OCM 486 / SEBR 4847)</name>
    <name type="common">Methanoplanus petrolearius</name>
    <dbReference type="NCBI Taxonomy" id="679926"/>
    <lineage>
        <taxon>Archaea</taxon>
        <taxon>Methanobacteriati</taxon>
        <taxon>Methanobacteriota</taxon>
        <taxon>Stenosarchaea group</taxon>
        <taxon>Methanomicrobia</taxon>
        <taxon>Methanomicrobiales</taxon>
        <taxon>Methanomicrobiaceae</taxon>
        <taxon>Methanolacinia</taxon>
    </lineage>
</organism>
<gene>
    <name evidence="3" type="ordered locus">Mpet_0566</name>
</gene>
<dbReference type="RefSeq" id="WP_013328518.1">
    <property type="nucleotide sequence ID" value="NC_014507.1"/>
</dbReference>
<dbReference type="GeneID" id="9743014"/>
<feature type="compositionally biased region" description="Basic and acidic residues" evidence="1">
    <location>
        <begin position="40"/>
        <end position="105"/>
    </location>
</feature>
<feature type="region of interest" description="Disordered" evidence="1">
    <location>
        <begin position="1"/>
        <end position="105"/>
    </location>
</feature>
<evidence type="ECO:0000313" key="3">
    <source>
        <dbReference type="EMBL" id="ADN35340.1"/>
    </source>
</evidence>
<keyword evidence="2" id="KW-0812">Transmembrane</keyword>
<reference evidence="3 4" key="1">
    <citation type="journal article" date="2010" name="Stand. Genomic Sci.">
        <title>Complete genome sequence of Methanoplanus petrolearius type strain (SEBR 4847).</title>
        <authorList>
            <person name="Brambilla E."/>
            <person name="Djao O.D."/>
            <person name="Daligault H."/>
            <person name="Lapidus A."/>
            <person name="Lucas S."/>
            <person name="Hammon N."/>
            <person name="Nolan M."/>
            <person name="Tice H."/>
            <person name="Cheng J.F."/>
            <person name="Han C."/>
            <person name="Tapia R."/>
            <person name="Goodwin L."/>
            <person name="Pitluck S."/>
            <person name="Liolios K."/>
            <person name="Ivanova N."/>
            <person name="Mavromatis K."/>
            <person name="Mikhailova N."/>
            <person name="Pati A."/>
            <person name="Chen A."/>
            <person name="Palaniappan K."/>
            <person name="Land M."/>
            <person name="Hauser L."/>
            <person name="Chang Y.J."/>
            <person name="Jeffries C.D."/>
            <person name="Rohde M."/>
            <person name="Spring S."/>
            <person name="Sikorski J."/>
            <person name="Goker M."/>
            <person name="Woyke T."/>
            <person name="Bristow J."/>
            <person name="Eisen J.A."/>
            <person name="Markowitz V."/>
            <person name="Hugenholtz P."/>
            <person name="Kyrpides N.C."/>
            <person name="Klenk H.P."/>
        </authorList>
    </citation>
    <scope>NUCLEOTIDE SEQUENCE [LARGE SCALE GENOMIC DNA]</scope>
    <source>
        <strain evidence="4">DSM 11571 / OCM 486 / SEBR 4847</strain>
    </source>
</reference>
<dbReference type="AlphaFoldDB" id="E1RHN1"/>
<feature type="compositionally biased region" description="Basic and acidic residues" evidence="1">
    <location>
        <begin position="1"/>
        <end position="33"/>
    </location>
</feature>
<accession>E1RHN1</accession>
<keyword evidence="2" id="KW-0472">Membrane</keyword>
<evidence type="ECO:0000313" key="4">
    <source>
        <dbReference type="Proteomes" id="UP000006565"/>
    </source>
</evidence>
<proteinExistence type="predicted"/>
<keyword evidence="4" id="KW-1185">Reference proteome</keyword>
<dbReference type="CDD" id="cd22249">
    <property type="entry name" value="UDM1_RNF168_RNF169-like"/>
    <property type="match status" value="1"/>
</dbReference>
<feature type="transmembrane region" description="Helical" evidence="2">
    <location>
        <begin position="134"/>
        <end position="153"/>
    </location>
</feature>
<dbReference type="Proteomes" id="UP000006565">
    <property type="component" value="Chromosome"/>
</dbReference>
<dbReference type="EMBL" id="CP002117">
    <property type="protein sequence ID" value="ADN35340.1"/>
    <property type="molecule type" value="Genomic_DNA"/>
</dbReference>